<evidence type="ECO:0000256" key="1">
    <source>
        <dbReference type="SAM" id="Phobius"/>
    </source>
</evidence>
<evidence type="ECO:0000313" key="3">
    <source>
        <dbReference type="Proteomes" id="UP000177855"/>
    </source>
</evidence>
<dbReference type="AlphaFoldDB" id="A0A1F8CM12"/>
<feature type="transmembrane region" description="Helical" evidence="1">
    <location>
        <begin position="430"/>
        <end position="455"/>
    </location>
</feature>
<accession>A0A1F8CM12</accession>
<name>A0A1F8CM12_9BACT</name>
<comment type="caution">
    <text evidence="2">The sequence shown here is derived from an EMBL/GenBank/DDBJ whole genome shotgun (WGS) entry which is preliminary data.</text>
</comment>
<protein>
    <submittedName>
        <fullName evidence="2">Uncharacterized protein</fullName>
    </submittedName>
</protein>
<keyword evidence="1" id="KW-0812">Transmembrane</keyword>
<dbReference type="EMBL" id="MGHS01000015">
    <property type="protein sequence ID" value="OGM76909.1"/>
    <property type="molecule type" value="Genomic_DNA"/>
</dbReference>
<reference evidence="2 3" key="1">
    <citation type="journal article" date="2016" name="Nat. Commun.">
        <title>Thousands of microbial genomes shed light on interconnected biogeochemical processes in an aquifer system.</title>
        <authorList>
            <person name="Anantharaman K."/>
            <person name="Brown C.T."/>
            <person name="Hug L.A."/>
            <person name="Sharon I."/>
            <person name="Castelle C.J."/>
            <person name="Probst A.J."/>
            <person name="Thomas B.C."/>
            <person name="Singh A."/>
            <person name="Wilkins M.J."/>
            <person name="Karaoz U."/>
            <person name="Brodie E.L."/>
            <person name="Williams K.H."/>
            <person name="Hubbard S.S."/>
            <person name="Banfield J.F."/>
        </authorList>
    </citation>
    <scope>NUCLEOTIDE SEQUENCE [LARGE SCALE GENOMIC DNA]</scope>
</reference>
<feature type="transmembrane region" description="Helical" evidence="1">
    <location>
        <begin position="361"/>
        <end position="383"/>
    </location>
</feature>
<dbReference type="STRING" id="1802532.A2210_00060"/>
<keyword evidence="1" id="KW-1133">Transmembrane helix</keyword>
<dbReference type="Proteomes" id="UP000177855">
    <property type="component" value="Unassembled WGS sequence"/>
</dbReference>
<evidence type="ECO:0000313" key="2">
    <source>
        <dbReference type="EMBL" id="OGM76909.1"/>
    </source>
</evidence>
<feature type="transmembrane region" description="Helical" evidence="1">
    <location>
        <begin position="403"/>
        <end position="423"/>
    </location>
</feature>
<sequence length="671" mass="71216">MSREEAQKLLDAWNFFDSNPDKFYEGLPGLSRNEFLVLMQVITGTDDLVEAKIQLANFATSRLEKTVPGTIIEAAREEVLPKTKIDSAKRANLTVSSWIKNIAPKTEEEVQERQVALAQIRAEVEKAEEKVIPTKEAVPPSKEASTAEPSTVGIRISYGPASPINSFRSFGVRSAITGAANKIAKEAPHEALSLYLIANGVTHSALKKEAVEKLSGKEQKAILKIVEGIKNQEIGLTTDIDFELIRRSLPAKSITFLLGSESGLTQGQVFAFLNPEGEVTSFVPHQSFFGKLVSDAGSQLFGKLSEKIASKVLGKAATAVGAKAAVAAVGAVSGPPGWVATLIAYVGPEVVSFIKRNFSKAMITIGAVLFGLGYFLASSALMLGGAATAGAGLIGAAGGVGPALSSVAGFASGLFTAVGLMVVSSLVVPLVATLIGVPIVVALIIFIINSGAYIVPPGPTLEAPSFIGANITCTKEKGPVSFSNTSSSPIAKRAWEITSDLYQGFWCFWNRSPGDFPDDTSAYPPSYPETFDEDLFTRNPNPSPTEMSKCGDCLFWCTYLVQKAYRESGNTSLLVTLWSPTMQDDFTKRGKFIIGRDATPKNVAVGSVIFFKIEPGPDRTNHVAIIYSVNEDGITYVQSNAPTKDAFVPFNSSGKGIQSPPGTGVVGIGLP</sequence>
<proteinExistence type="predicted"/>
<keyword evidence="1" id="KW-0472">Membrane</keyword>
<gene>
    <name evidence="2" type="ORF">A2210_00060</name>
</gene>
<organism evidence="2 3">
    <name type="scientific">Candidatus Woesebacteria bacterium RIFOXYA1_FULL_40_18</name>
    <dbReference type="NCBI Taxonomy" id="1802532"/>
    <lineage>
        <taxon>Bacteria</taxon>
        <taxon>Candidatus Woeseibacteriota</taxon>
    </lineage>
</organism>